<evidence type="ECO:0000259" key="6">
    <source>
        <dbReference type="PROSITE" id="PS51898"/>
    </source>
</evidence>
<evidence type="ECO:0000256" key="3">
    <source>
        <dbReference type="ARBA" id="ARBA00023125"/>
    </source>
</evidence>
<sequence length="324" mass="38471">MQKLTVEELLEEMLFSEKARGISAKTVKKHQKFLNIFFNFLQKSDVYFLEDVTPKNIRQFMLVKMEDGCAESYINSHLRSIRAFFKYCVDEEYIKYDANPCVRVKWMKERKVIIQTFNDKEIKEMITLAKKLTFFNPKKMDKVHTGYQTKFTSQRNYLLLLILVDTGLRINEIMNLKEKHISEKEIFVENAKGKKDRLVHCSPLIYKEYLKYKRVAKNFFGYNEINMDEFVFLTKEGKQYNYILAERAILKIGNQCQIRKSIRVSPHSFRHYFAQKLICNGTDIYMIQKLLGHASIKTTEVYLRSLSIEGDIFRVVEYSPLQTI</sequence>
<dbReference type="Pfam" id="PF02899">
    <property type="entry name" value="Phage_int_SAM_1"/>
    <property type="match status" value="1"/>
</dbReference>
<evidence type="ECO:0000313" key="9">
    <source>
        <dbReference type="Proteomes" id="UP000297938"/>
    </source>
</evidence>
<dbReference type="EMBL" id="NRPP01000017">
    <property type="protein sequence ID" value="TFJ25073.1"/>
    <property type="molecule type" value="Genomic_DNA"/>
</dbReference>
<dbReference type="PANTHER" id="PTHR30349">
    <property type="entry name" value="PHAGE INTEGRASE-RELATED"/>
    <property type="match status" value="1"/>
</dbReference>
<dbReference type="InterPro" id="IPR050090">
    <property type="entry name" value="Tyrosine_recombinase_XerCD"/>
</dbReference>
<dbReference type="InterPro" id="IPR044068">
    <property type="entry name" value="CB"/>
</dbReference>
<dbReference type="PROSITE" id="PS51900">
    <property type="entry name" value="CB"/>
    <property type="match status" value="1"/>
</dbReference>
<dbReference type="InterPro" id="IPR010998">
    <property type="entry name" value="Integrase_recombinase_N"/>
</dbReference>
<dbReference type="Proteomes" id="UP000297938">
    <property type="component" value="Unassembled WGS sequence"/>
</dbReference>
<dbReference type="InterPro" id="IPR002104">
    <property type="entry name" value="Integrase_catalytic"/>
</dbReference>
<dbReference type="AlphaFoldDB" id="A0A7Z8G3X3"/>
<reference evidence="8 9" key="1">
    <citation type="journal article" date="2018" name="Int. J. Food Microbiol.">
        <title>Growth of Carnobacterium spp. isolated from chilled vacuum-packaged meat under relevant acidic conditions.</title>
        <authorList>
            <person name="Zhang P."/>
            <person name="Badoni M."/>
            <person name="Ganzle M."/>
            <person name="Yang X."/>
        </authorList>
    </citation>
    <scope>NUCLEOTIDE SEQUENCE [LARGE SCALE GENOMIC DNA]</scope>
    <source>
        <strain evidence="8 9">B2</strain>
    </source>
</reference>
<dbReference type="GO" id="GO:0003677">
    <property type="term" value="F:DNA binding"/>
    <property type="evidence" value="ECO:0007669"/>
    <property type="project" value="UniProtKB-UniRule"/>
</dbReference>
<dbReference type="Pfam" id="PF00589">
    <property type="entry name" value="Phage_integrase"/>
    <property type="match status" value="1"/>
</dbReference>
<evidence type="ECO:0000256" key="2">
    <source>
        <dbReference type="ARBA" id="ARBA00022908"/>
    </source>
</evidence>
<organism evidence="8 9">
    <name type="scientific">Carnobacterium divergens</name>
    <name type="common">Lactobacillus divergens</name>
    <dbReference type="NCBI Taxonomy" id="2748"/>
    <lineage>
        <taxon>Bacteria</taxon>
        <taxon>Bacillati</taxon>
        <taxon>Bacillota</taxon>
        <taxon>Bacilli</taxon>
        <taxon>Lactobacillales</taxon>
        <taxon>Carnobacteriaceae</taxon>
        <taxon>Carnobacterium</taxon>
    </lineage>
</organism>
<evidence type="ECO:0000259" key="7">
    <source>
        <dbReference type="PROSITE" id="PS51900"/>
    </source>
</evidence>
<comment type="caution">
    <text evidence="8">The sequence shown here is derived from an EMBL/GenBank/DDBJ whole genome shotgun (WGS) entry which is preliminary data.</text>
</comment>
<evidence type="ECO:0000256" key="5">
    <source>
        <dbReference type="PROSITE-ProRule" id="PRU01248"/>
    </source>
</evidence>
<keyword evidence="2" id="KW-0229">DNA integration</keyword>
<evidence type="ECO:0000256" key="4">
    <source>
        <dbReference type="ARBA" id="ARBA00023172"/>
    </source>
</evidence>
<dbReference type="InterPro" id="IPR011010">
    <property type="entry name" value="DNA_brk_join_enz"/>
</dbReference>
<gene>
    <name evidence="8" type="ORF">CKN69_10665</name>
</gene>
<dbReference type="InterPro" id="IPR013762">
    <property type="entry name" value="Integrase-like_cat_sf"/>
</dbReference>
<name>A0A7Z8G3X3_CARDV</name>
<feature type="domain" description="Tyr recombinase" evidence="6">
    <location>
        <begin position="127"/>
        <end position="317"/>
    </location>
</feature>
<dbReference type="Gene3D" id="1.10.443.10">
    <property type="entry name" value="Intergrase catalytic core"/>
    <property type="match status" value="1"/>
</dbReference>
<comment type="similarity">
    <text evidence="1">Belongs to the 'phage' integrase family.</text>
</comment>
<dbReference type="InterPro" id="IPR004107">
    <property type="entry name" value="Integrase_SAM-like_N"/>
</dbReference>
<accession>A0A7Z8G3X3</accession>
<protein>
    <submittedName>
        <fullName evidence="8">Integrase</fullName>
    </submittedName>
</protein>
<dbReference type="GO" id="GO:0006310">
    <property type="term" value="P:DNA recombination"/>
    <property type="evidence" value="ECO:0007669"/>
    <property type="project" value="UniProtKB-KW"/>
</dbReference>
<evidence type="ECO:0000313" key="8">
    <source>
        <dbReference type="EMBL" id="TFJ25073.1"/>
    </source>
</evidence>
<dbReference type="PANTHER" id="PTHR30349:SF41">
    <property type="entry name" value="INTEGRASE_RECOMBINASE PROTEIN MJ0367-RELATED"/>
    <property type="match status" value="1"/>
</dbReference>
<keyword evidence="4" id="KW-0233">DNA recombination</keyword>
<keyword evidence="3 5" id="KW-0238">DNA-binding</keyword>
<dbReference type="PROSITE" id="PS51898">
    <property type="entry name" value="TYR_RECOMBINASE"/>
    <property type="match status" value="1"/>
</dbReference>
<evidence type="ECO:0000256" key="1">
    <source>
        <dbReference type="ARBA" id="ARBA00008857"/>
    </source>
</evidence>
<dbReference type="CDD" id="cd00397">
    <property type="entry name" value="DNA_BRE_C"/>
    <property type="match status" value="1"/>
</dbReference>
<proteinExistence type="inferred from homology"/>
<dbReference type="GO" id="GO:0015074">
    <property type="term" value="P:DNA integration"/>
    <property type="evidence" value="ECO:0007669"/>
    <property type="project" value="InterPro"/>
</dbReference>
<feature type="domain" description="Core-binding (CB)" evidence="7">
    <location>
        <begin position="4"/>
        <end position="89"/>
    </location>
</feature>
<dbReference type="Gene3D" id="1.10.150.130">
    <property type="match status" value="1"/>
</dbReference>
<dbReference type="SUPFAM" id="SSF56349">
    <property type="entry name" value="DNA breaking-rejoining enzymes"/>
    <property type="match status" value="1"/>
</dbReference>